<organism evidence="1 2">
    <name type="scientific">Agrobacterium phage Atu_ph07</name>
    <dbReference type="NCBI Taxonomy" id="2024264"/>
    <lineage>
        <taxon>Viruses</taxon>
        <taxon>Duplodnaviria</taxon>
        <taxon>Heunggongvirae</taxon>
        <taxon>Uroviricota</taxon>
        <taxon>Caudoviricetes</taxon>
        <taxon>Polybotosvirus</taxon>
        <taxon>Polybotosvirus Atuph07</taxon>
    </lineage>
</organism>
<keyword evidence="2" id="KW-1185">Reference proteome</keyword>
<dbReference type="KEGG" id="vg:40088336"/>
<accession>A0A2L0UZU3</accession>
<protein>
    <submittedName>
        <fullName evidence="1">Uncharacterized protein</fullName>
    </submittedName>
</protein>
<dbReference type="RefSeq" id="YP_009611998.1">
    <property type="nucleotide sequence ID" value="NC_042013.1"/>
</dbReference>
<dbReference type="EMBL" id="MF403008">
    <property type="protein sequence ID" value="AUZ95092.1"/>
    <property type="molecule type" value="Genomic_DNA"/>
</dbReference>
<sequence length="99" mass="11853">MDDYKDIIIDLILKYTSRPYTNSWFGYDKERGWMYCQNVAYTNGPLLSDLIPVCDFYVDAYYFDAYQWDGTFRLTITPDGENHREFFKKILSIDNIDTE</sequence>
<dbReference type="GeneID" id="40088336"/>
<evidence type="ECO:0000313" key="2">
    <source>
        <dbReference type="Proteomes" id="UP000223025"/>
    </source>
</evidence>
<name>A0A2L0UZU3_9CAUD</name>
<reference evidence="1 2" key="1">
    <citation type="submission" date="2017-06" db="EMBL/GenBank/DDBJ databases">
        <authorList>
            <person name="Kim H.J."/>
            <person name="Triplett B.A."/>
        </authorList>
    </citation>
    <scope>NUCLEOTIDE SEQUENCE [LARGE SCALE GENOMIC DNA]</scope>
</reference>
<proteinExistence type="predicted"/>
<dbReference type="Proteomes" id="UP000223025">
    <property type="component" value="Segment"/>
</dbReference>
<evidence type="ECO:0000313" key="1">
    <source>
        <dbReference type="EMBL" id="AUZ95092.1"/>
    </source>
</evidence>